<dbReference type="GO" id="GO:0016052">
    <property type="term" value="P:carbohydrate catabolic process"/>
    <property type="evidence" value="ECO:0007669"/>
    <property type="project" value="TreeGrafter"/>
</dbReference>
<dbReference type="InterPro" id="IPR029065">
    <property type="entry name" value="Enolase_C-like"/>
</dbReference>
<evidence type="ECO:0000259" key="4">
    <source>
        <dbReference type="SMART" id="SM00922"/>
    </source>
</evidence>
<dbReference type="GO" id="GO:0000287">
    <property type="term" value="F:magnesium ion binding"/>
    <property type="evidence" value="ECO:0007669"/>
    <property type="project" value="TreeGrafter"/>
</dbReference>
<keyword evidence="3" id="KW-0460">Magnesium</keyword>
<evidence type="ECO:0000256" key="1">
    <source>
        <dbReference type="ARBA" id="ARBA00001946"/>
    </source>
</evidence>
<dbReference type="AlphaFoldDB" id="A0A1F6CT91"/>
<dbReference type="FunFam" id="3.20.20.120:FF:000005">
    <property type="entry name" value="Putative L-rhamnonate dehydratase"/>
    <property type="match status" value="1"/>
</dbReference>
<dbReference type="SUPFAM" id="SSF51604">
    <property type="entry name" value="Enolase C-terminal domain-like"/>
    <property type="match status" value="1"/>
</dbReference>
<keyword evidence="2" id="KW-0479">Metal-binding</keyword>
<dbReference type="Proteomes" id="UP000178606">
    <property type="component" value="Unassembled WGS sequence"/>
</dbReference>
<feature type="domain" description="Mandelate racemase/muconate lactonizing enzyme C-terminal" evidence="4">
    <location>
        <begin position="157"/>
        <end position="260"/>
    </location>
</feature>
<comment type="cofactor">
    <cofactor evidence="1">
        <name>Mg(2+)</name>
        <dbReference type="ChEBI" id="CHEBI:18420"/>
    </cofactor>
</comment>
<dbReference type="Pfam" id="PF02746">
    <property type="entry name" value="MR_MLE_N"/>
    <property type="match status" value="1"/>
</dbReference>
<comment type="caution">
    <text evidence="5">The sequence shown here is derived from an EMBL/GenBank/DDBJ whole genome shotgun (WGS) entry which is preliminary data.</text>
</comment>
<dbReference type="InterPro" id="IPR029017">
    <property type="entry name" value="Enolase-like_N"/>
</dbReference>
<evidence type="ECO:0000256" key="3">
    <source>
        <dbReference type="ARBA" id="ARBA00022842"/>
    </source>
</evidence>
<organism evidence="5 6">
    <name type="scientific">Handelsmanbacteria sp. (strain RIFCSPLOWO2_12_FULL_64_10)</name>
    <dbReference type="NCBI Taxonomy" id="1817868"/>
    <lineage>
        <taxon>Bacteria</taxon>
        <taxon>Candidatus Handelsmaniibacteriota</taxon>
    </lineage>
</organism>
<gene>
    <name evidence="5" type="ORF">A3F84_25350</name>
</gene>
<dbReference type="PANTHER" id="PTHR13794">
    <property type="entry name" value="ENOLASE SUPERFAMILY, MANDELATE RACEMASE"/>
    <property type="match status" value="1"/>
</dbReference>
<dbReference type="SFLD" id="SFLDS00001">
    <property type="entry name" value="Enolase"/>
    <property type="match status" value="1"/>
</dbReference>
<dbReference type="InterPro" id="IPR036849">
    <property type="entry name" value="Enolase-like_C_sf"/>
</dbReference>
<protein>
    <recommendedName>
        <fullName evidence="4">Mandelate racemase/muconate lactonizing enzyme C-terminal domain-containing protein</fullName>
    </recommendedName>
</protein>
<dbReference type="InterPro" id="IPR013341">
    <property type="entry name" value="Mandelate_racemase_N_dom"/>
</dbReference>
<reference evidence="5 6" key="1">
    <citation type="journal article" date="2016" name="Nat. Commun.">
        <title>Thousands of microbial genomes shed light on interconnected biogeochemical processes in an aquifer system.</title>
        <authorList>
            <person name="Anantharaman K."/>
            <person name="Brown C.T."/>
            <person name="Hug L.A."/>
            <person name="Sharon I."/>
            <person name="Castelle C.J."/>
            <person name="Probst A.J."/>
            <person name="Thomas B.C."/>
            <person name="Singh A."/>
            <person name="Wilkins M.J."/>
            <person name="Karaoz U."/>
            <person name="Brodie E.L."/>
            <person name="Williams K.H."/>
            <person name="Hubbard S.S."/>
            <person name="Banfield J.F."/>
        </authorList>
    </citation>
    <scope>NUCLEOTIDE SEQUENCE [LARGE SCALE GENOMIC DNA]</scope>
    <source>
        <strain evidence="6">RIFCSPLOWO2_12_FULL_64_10</strain>
    </source>
</reference>
<sequence length="387" mass="43271">MKIKEIRAVRLNLPRSPGSATRPRRSSWAEGAEVANPVSKFPAYKRHRSSWMPKWETVYVKATAEDGTWGLGQTSFGRATAAVVEDHFGPMLAGESCFAIEKIWDMMFRMSKPYGSSGIAACAMSGVDLALWDLVGRLKGQPVYELLGGPVRDTIFAYATGNDVDWYRELGFRAFKLACPYGPADGLRGLDENERFVAAAREQVGDDAELMLDCYMAFDVEYTIRLAERLRPYRLRWIEEFLIPEDIEGHRAVREAVTWTALASGEHLYTPWPFRQMIERRCLDILQPDIHWVGGLTACVKIAHMAEAAGLTVMLHGGGSAYGLHFTAAMPNTPWAEYYIGSAPGVPLEEARRFPGTTFPKDSMIRPNDGPGFGVEVKEEWLTPFFS</sequence>
<dbReference type="SFLD" id="SFLDG00179">
    <property type="entry name" value="mandelate_racemase"/>
    <property type="match status" value="1"/>
</dbReference>
<evidence type="ECO:0000256" key="2">
    <source>
        <dbReference type="ARBA" id="ARBA00022723"/>
    </source>
</evidence>
<proteinExistence type="predicted"/>
<accession>A0A1F6CT91</accession>
<dbReference type="Gene3D" id="3.30.390.10">
    <property type="entry name" value="Enolase-like, N-terminal domain"/>
    <property type="match status" value="1"/>
</dbReference>
<dbReference type="SUPFAM" id="SSF54826">
    <property type="entry name" value="Enolase N-terminal domain-like"/>
    <property type="match status" value="1"/>
</dbReference>
<dbReference type="SMART" id="SM00922">
    <property type="entry name" value="MR_MLE"/>
    <property type="match status" value="1"/>
</dbReference>
<name>A0A1F6CT91_HANXR</name>
<evidence type="ECO:0000313" key="5">
    <source>
        <dbReference type="EMBL" id="OGG52327.1"/>
    </source>
</evidence>
<dbReference type="EMBL" id="MFKF01000141">
    <property type="protein sequence ID" value="OGG52327.1"/>
    <property type="molecule type" value="Genomic_DNA"/>
</dbReference>
<dbReference type="InterPro" id="IPR018110">
    <property type="entry name" value="Mandel_Rmase/mucon_lact_enz_CS"/>
</dbReference>
<dbReference type="PANTHER" id="PTHR13794:SF58">
    <property type="entry name" value="MITOCHONDRIAL ENOLASE SUPERFAMILY MEMBER 1"/>
    <property type="match status" value="1"/>
</dbReference>
<dbReference type="Gene3D" id="3.20.20.120">
    <property type="entry name" value="Enolase-like C-terminal domain"/>
    <property type="match status" value="1"/>
</dbReference>
<evidence type="ECO:0000313" key="6">
    <source>
        <dbReference type="Proteomes" id="UP000178606"/>
    </source>
</evidence>
<dbReference type="InterPro" id="IPR046945">
    <property type="entry name" value="RHMD-like"/>
</dbReference>
<dbReference type="GO" id="GO:0009063">
    <property type="term" value="P:amino acid catabolic process"/>
    <property type="evidence" value="ECO:0007669"/>
    <property type="project" value="InterPro"/>
</dbReference>
<dbReference type="GO" id="GO:0016836">
    <property type="term" value="F:hydro-lyase activity"/>
    <property type="evidence" value="ECO:0007669"/>
    <property type="project" value="TreeGrafter"/>
</dbReference>
<dbReference type="Pfam" id="PF13378">
    <property type="entry name" value="MR_MLE_C"/>
    <property type="match status" value="1"/>
</dbReference>
<dbReference type="InterPro" id="IPR013342">
    <property type="entry name" value="Mandelate_racemase_C"/>
</dbReference>
<dbReference type="PROSITE" id="PS00908">
    <property type="entry name" value="MR_MLE_1"/>
    <property type="match status" value="1"/>
</dbReference>